<comment type="caution">
    <text evidence="1">The sequence shown here is derived from an EMBL/GenBank/DDBJ whole genome shotgun (WGS) entry which is preliminary data.</text>
</comment>
<evidence type="ECO:0000313" key="2">
    <source>
        <dbReference type="Proteomes" id="UP001144471"/>
    </source>
</evidence>
<dbReference type="Proteomes" id="UP001144471">
    <property type="component" value="Unassembled WGS sequence"/>
</dbReference>
<name>A0A9W6GPT3_9FUSO</name>
<accession>A0A9W6GPT3</accession>
<proteinExistence type="predicted"/>
<dbReference type="AlphaFoldDB" id="A0A9W6GPT3"/>
<gene>
    <name evidence="1" type="ORF">PM10SUCC1_35490</name>
</gene>
<protein>
    <submittedName>
        <fullName evidence="1">Uncharacterized protein</fullName>
    </submittedName>
</protein>
<evidence type="ECO:0000313" key="1">
    <source>
        <dbReference type="EMBL" id="GLI58035.1"/>
    </source>
</evidence>
<sequence>MNEYNFSFDNEESREIFNQTIEASKKYEERCAELLEGFYSLEKMPMEKIEEYAGKDGIVIYWDGDTLVHIKICADNKTLKMAGIETFSYTEVEDIYLTDLLNTINLKFKPKFVIDLKGRDKETFLHIQKLELVAEGLDIPDEDALEFCQKMDVSIYVNGSGTAYVNLGEFVAKLMECAQ</sequence>
<keyword evidence="2" id="KW-1185">Reference proteome</keyword>
<reference evidence="1" key="1">
    <citation type="submission" date="2022-12" db="EMBL/GenBank/DDBJ databases">
        <title>Reference genome sequencing for broad-spectrum identification of bacterial and archaeal isolates by mass spectrometry.</title>
        <authorList>
            <person name="Sekiguchi Y."/>
            <person name="Tourlousse D.M."/>
        </authorList>
    </citation>
    <scope>NUCLEOTIDE SEQUENCE</scope>
    <source>
        <strain evidence="1">10succ1</strain>
    </source>
</reference>
<organism evidence="1 2">
    <name type="scientific">Propionigenium maris DSM 9537</name>
    <dbReference type="NCBI Taxonomy" id="1123000"/>
    <lineage>
        <taxon>Bacteria</taxon>
        <taxon>Fusobacteriati</taxon>
        <taxon>Fusobacteriota</taxon>
        <taxon>Fusobacteriia</taxon>
        <taxon>Fusobacteriales</taxon>
        <taxon>Fusobacteriaceae</taxon>
        <taxon>Propionigenium</taxon>
    </lineage>
</organism>
<dbReference type="RefSeq" id="WP_281837710.1">
    <property type="nucleotide sequence ID" value="NZ_BSDY01000032.1"/>
</dbReference>
<dbReference type="EMBL" id="BSDY01000032">
    <property type="protein sequence ID" value="GLI58035.1"/>
    <property type="molecule type" value="Genomic_DNA"/>
</dbReference>